<feature type="compositionally biased region" description="Polar residues" evidence="7">
    <location>
        <begin position="239"/>
        <end position="259"/>
    </location>
</feature>
<accession>A0A1Y2BRU7</accession>
<name>A0A1Y2BRU7_9FUNG</name>
<dbReference type="AlphaFoldDB" id="A0A1Y2BRU7"/>
<feature type="region of interest" description="Disordered" evidence="7">
    <location>
        <begin position="630"/>
        <end position="650"/>
    </location>
</feature>
<sequence>MSNGHEIGGSNDGFNAGASLSAMLPHQPWPQASQHQDLPSDNAYHSYHSSSQQRQVQMQSHAHFQHPLSNMPSLPEGYPDPDAPLNNNPNHNNEDDDDQDDDDSTTNSANRRRRATSLQIELLDAAFSQNPNPDAATRKLLGERTNMTPRSVQIWFQNRRARIRLAERNGAVIDPKDTAALQVVNVVSKRGRKQGSVYPHERKDSQASKPSHLLPKKTPAKYKPTPAVHGHGGGGPSQILVQQQHHPSMQRYNDPSTGPVSGGGGGGGGYIGFDTSVPVVHQNSHYSLGAPPASTMTGIPQVAHGIPMSHGIPVPHTQTHAHPHTHPHMQQVHESSIPTVPIVPTIPTAGVVIASSSSSSSNNGAGLPRMHTIPIDTLLWGTWRRTLTPLSQTMDPIPDLQMHMDTLHRNLYITISSGGGQFRIEIPFDAIASISVEDRHYATDGSQYHHHQHHQQQQQQDHHHHHNHQNQHQDQVGRPPSSPHQATDLIVTAITFGLSFPTPPRFYMQLAPSPDWMQCSDFTENSQGTSVPSFTVLAGGGVDGIGTGGTGGVYESEMLKSALAEVVTKDSWLSKIVASTPEVAAGQEYRGQVYSNANDAVALYGNQPAYLDSQGYGQSNDILESQASLQGGNMQQEHDHQIHQERSSFF</sequence>
<gene>
    <name evidence="9" type="ORF">BCR33DRAFT_721527</name>
</gene>
<protein>
    <recommendedName>
        <fullName evidence="8">Homeobox domain-containing protein</fullName>
    </recommendedName>
</protein>
<reference evidence="9 10" key="1">
    <citation type="submission" date="2016-07" db="EMBL/GenBank/DDBJ databases">
        <title>Pervasive Adenine N6-methylation of Active Genes in Fungi.</title>
        <authorList>
            <consortium name="DOE Joint Genome Institute"/>
            <person name="Mondo S.J."/>
            <person name="Dannebaum R.O."/>
            <person name="Kuo R.C."/>
            <person name="Labutti K."/>
            <person name="Haridas S."/>
            <person name="Kuo A."/>
            <person name="Salamov A."/>
            <person name="Ahrendt S.R."/>
            <person name="Lipzen A."/>
            <person name="Sullivan W."/>
            <person name="Andreopoulos W.B."/>
            <person name="Clum A."/>
            <person name="Lindquist E."/>
            <person name="Daum C."/>
            <person name="Ramamoorthy G.K."/>
            <person name="Gryganskyi A."/>
            <person name="Culley D."/>
            <person name="Magnuson J.K."/>
            <person name="James T.Y."/>
            <person name="O'Malley M.A."/>
            <person name="Stajich J.E."/>
            <person name="Spatafora J.W."/>
            <person name="Visel A."/>
            <person name="Grigoriev I.V."/>
        </authorList>
    </citation>
    <scope>NUCLEOTIDE SEQUENCE [LARGE SCALE GENOMIC DNA]</scope>
    <source>
        <strain evidence="9 10">JEL800</strain>
    </source>
</reference>
<feature type="compositionally biased region" description="Gly residues" evidence="7">
    <location>
        <begin position="260"/>
        <end position="269"/>
    </location>
</feature>
<evidence type="ECO:0000256" key="7">
    <source>
        <dbReference type="SAM" id="MobiDB-lite"/>
    </source>
</evidence>
<dbReference type="EMBL" id="MCGO01000050">
    <property type="protein sequence ID" value="ORY37478.1"/>
    <property type="molecule type" value="Genomic_DNA"/>
</dbReference>
<organism evidence="9 10">
    <name type="scientific">Rhizoclosmatium globosum</name>
    <dbReference type="NCBI Taxonomy" id="329046"/>
    <lineage>
        <taxon>Eukaryota</taxon>
        <taxon>Fungi</taxon>
        <taxon>Fungi incertae sedis</taxon>
        <taxon>Chytridiomycota</taxon>
        <taxon>Chytridiomycota incertae sedis</taxon>
        <taxon>Chytridiomycetes</taxon>
        <taxon>Chytridiales</taxon>
        <taxon>Chytriomycetaceae</taxon>
        <taxon>Rhizoclosmatium</taxon>
    </lineage>
</organism>
<feature type="region of interest" description="Disordered" evidence="7">
    <location>
        <begin position="444"/>
        <end position="485"/>
    </location>
</feature>
<feature type="compositionally biased region" description="Low complexity" evidence="7">
    <location>
        <begin position="44"/>
        <end position="60"/>
    </location>
</feature>
<dbReference type="InterPro" id="IPR009057">
    <property type="entry name" value="Homeodomain-like_sf"/>
</dbReference>
<keyword evidence="2 5" id="KW-0238">DNA-binding</keyword>
<feature type="region of interest" description="Disordered" evidence="7">
    <location>
        <begin position="191"/>
        <end position="269"/>
    </location>
</feature>
<evidence type="ECO:0000259" key="8">
    <source>
        <dbReference type="PROSITE" id="PS50071"/>
    </source>
</evidence>
<keyword evidence="4 5" id="KW-0539">Nucleus</keyword>
<evidence type="ECO:0000313" key="9">
    <source>
        <dbReference type="EMBL" id="ORY37478.1"/>
    </source>
</evidence>
<dbReference type="Pfam" id="PF00046">
    <property type="entry name" value="Homeodomain"/>
    <property type="match status" value="1"/>
</dbReference>
<dbReference type="Proteomes" id="UP000193642">
    <property type="component" value="Unassembled WGS sequence"/>
</dbReference>
<evidence type="ECO:0000313" key="10">
    <source>
        <dbReference type="Proteomes" id="UP000193642"/>
    </source>
</evidence>
<dbReference type="Gene3D" id="1.10.10.60">
    <property type="entry name" value="Homeodomain-like"/>
    <property type="match status" value="1"/>
</dbReference>
<proteinExistence type="predicted"/>
<evidence type="ECO:0000256" key="6">
    <source>
        <dbReference type="RuleBase" id="RU000682"/>
    </source>
</evidence>
<dbReference type="GO" id="GO:0005634">
    <property type="term" value="C:nucleus"/>
    <property type="evidence" value="ECO:0007669"/>
    <property type="project" value="UniProtKB-SubCell"/>
</dbReference>
<dbReference type="OrthoDB" id="6159439at2759"/>
<dbReference type="PROSITE" id="PS50071">
    <property type="entry name" value="HOMEOBOX_2"/>
    <property type="match status" value="1"/>
</dbReference>
<keyword evidence="3 5" id="KW-0371">Homeobox</keyword>
<evidence type="ECO:0000256" key="4">
    <source>
        <dbReference type="ARBA" id="ARBA00023242"/>
    </source>
</evidence>
<dbReference type="PANTHER" id="PTHR24208">
    <property type="entry name" value="LIM/HOMEOBOX PROTEIN LHX"/>
    <property type="match status" value="1"/>
</dbReference>
<keyword evidence="10" id="KW-1185">Reference proteome</keyword>
<feature type="compositionally biased region" description="Polar residues" evidence="7">
    <location>
        <begin position="30"/>
        <end position="39"/>
    </location>
</feature>
<comment type="caution">
    <text evidence="9">The sequence shown here is derived from an EMBL/GenBank/DDBJ whole genome shotgun (WGS) entry which is preliminary data.</text>
</comment>
<dbReference type="InterPro" id="IPR001356">
    <property type="entry name" value="HD"/>
</dbReference>
<feature type="domain" description="Homeobox" evidence="8">
    <location>
        <begin position="106"/>
        <end position="166"/>
    </location>
</feature>
<feature type="DNA-binding region" description="Homeobox" evidence="5">
    <location>
        <begin position="108"/>
        <end position="167"/>
    </location>
</feature>
<dbReference type="SMART" id="SM00389">
    <property type="entry name" value="HOX"/>
    <property type="match status" value="1"/>
</dbReference>
<feature type="compositionally biased region" description="Acidic residues" evidence="7">
    <location>
        <begin position="94"/>
        <end position="104"/>
    </location>
</feature>
<evidence type="ECO:0000256" key="3">
    <source>
        <dbReference type="ARBA" id="ARBA00023155"/>
    </source>
</evidence>
<feature type="region of interest" description="Disordered" evidence="7">
    <location>
        <begin position="1"/>
        <end position="113"/>
    </location>
</feature>
<evidence type="ECO:0000256" key="5">
    <source>
        <dbReference type="PROSITE-ProRule" id="PRU00108"/>
    </source>
</evidence>
<evidence type="ECO:0000256" key="1">
    <source>
        <dbReference type="ARBA" id="ARBA00004123"/>
    </source>
</evidence>
<feature type="compositionally biased region" description="Basic and acidic residues" evidence="7">
    <location>
        <begin position="636"/>
        <end position="650"/>
    </location>
</feature>
<dbReference type="InterPro" id="IPR050453">
    <property type="entry name" value="LIM_Homeobox_TF"/>
</dbReference>
<dbReference type="GO" id="GO:0000977">
    <property type="term" value="F:RNA polymerase II transcription regulatory region sequence-specific DNA binding"/>
    <property type="evidence" value="ECO:0007669"/>
    <property type="project" value="TreeGrafter"/>
</dbReference>
<feature type="compositionally biased region" description="Gly residues" evidence="7">
    <location>
        <begin position="1"/>
        <end position="11"/>
    </location>
</feature>
<dbReference type="SUPFAM" id="SSF46689">
    <property type="entry name" value="Homeodomain-like"/>
    <property type="match status" value="1"/>
</dbReference>
<dbReference type="GO" id="GO:0000981">
    <property type="term" value="F:DNA-binding transcription factor activity, RNA polymerase II-specific"/>
    <property type="evidence" value="ECO:0007669"/>
    <property type="project" value="TreeGrafter"/>
</dbReference>
<comment type="subcellular location">
    <subcellularLocation>
        <location evidence="1 5 6">Nucleus</location>
    </subcellularLocation>
</comment>
<dbReference type="PANTHER" id="PTHR24208:SF105">
    <property type="entry name" value="DLIM1"/>
    <property type="match status" value="1"/>
</dbReference>
<evidence type="ECO:0000256" key="2">
    <source>
        <dbReference type="ARBA" id="ARBA00023125"/>
    </source>
</evidence>
<dbReference type="CDD" id="cd00086">
    <property type="entry name" value="homeodomain"/>
    <property type="match status" value="1"/>
</dbReference>